<dbReference type="Proteomes" id="UP000656804">
    <property type="component" value="Unassembled WGS sequence"/>
</dbReference>
<feature type="transmembrane region" description="Helical" evidence="1">
    <location>
        <begin position="144"/>
        <end position="168"/>
    </location>
</feature>
<dbReference type="InterPro" id="IPR002656">
    <property type="entry name" value="Acyl_transf_3_dom"/>
</dbReference>
<feature type="transmembrane region" description="Helical" evidence="1">
    <location>
        <begin position="241"/>
        <end position="262"/>
    </location>
</feature>
<protein>
    <submittedName>
        <fullName evidence="3">Acyltransferase</fullName>
    </submittedName>
</protein>
<gene>
    <name evidence="3" type="ORF">ISG29_12640</name>
</gene>
<dbReference type="EMBL" id="JADIVZ010000006">
    <property type="protein sequence ID" value="MBF4162538.1"/>
    <property type="molecule type" value="Genomic_DNA"/>
</dbReference>
<keyword evidence="1" id="KW-1133">Transmembrane helix</keyword>
<feature type="transmembrane region" description="Helical" evidence="1">
    <location>
        <begin position="90"/>
        <end position="108"/>
    </location>
</feature>
<dbReference type="InterPro" id="IPR050879">
    <property type="entry name" value="Acyltransferase_3"/>
</dbReference>
<feature type="transmembrane region" description="Helical" evidence="1">
    <location>
        <begin position="175"/>
        <end position="193"/>
    </location>
</feature>
<keyword evidence="1" id="KW-0812">Transmembrane</keyword>
<dbReference type="RefSeq" id="WP_194503810.1">
    <property type="nucleotide sequence ID" value="NZ_JADIVZ010000006.1"/>
</dbReference>
<accession>A0A930UX81</accession>
<keyword evidence="3" id="KW-0808">Transferase</keyword>
<dbReference type="PANTHER" id="PTHR23028">
    <property type="entry name" value="ACETYLTRANSFERASE"/>
    <property type="match status" value="1"/>
</dbReference>
<keyword evidence="1" id="KW-0472">Membrane</keyword>
<proteinExistence type="predicted"/>
<keyword evidence="3" id="KW-0012">Acyltransferase</keyword>
<comment type="caution">
    <text evidence="3">The sequence shown here is derived from an EMBL/GenBank/DDBJ whole genome shotgun (WGS) entry which is preliminary data.</text>
</comment>
<name>A0A930UX81_9ACTN</name>
<evidence type="ECO:0000313" key="4">
    <source>
        <dbReference type="Proteomes" id="UP000656804"/>
    </source>
</evidence>
<reference evidence="3" key="1">
    <citation type="submission" date="2020-11" db="EMBL/GenBank/DDBJ databases">
        <title>Nocardioides sp. CBS4Y-1, whole genome shotgun sequence.</title>
        <authorList>
            <person name="Tuo L."/>
        </authorList>
    </citation>
    <scope>NUCLEOTIDE SEQUENCE</scope>
    <source>
        <strain evidence="3">CBS4Y-1</strain>
    </source>
</reference>
<dbReference type="AlphaFoldDB" id="A0A930UX81"/>
<keyword evidence="4" id="KW-1185">Reference proteome</keyword>
<dbReference type="GO" id="GO:0009103">
    <property type="term" value="P:lipopolysaccharide biosynthetic process"/>
    <property type="evidence" value="ECO:0007669"/>
    <property type="project" value="TreeGrafter"/>
</dbReference>
<feature type="transmembrane region" description="Helical" evidence="1">
    <location>
        <begin position="340"/>
        <end position="361"/>
    </location>
</feature>
<feature type="transmembrane region" description="Helical" evidence="1">
    <location>
        <begin position="213"/>
        <end position="229"/>
    </location>
</feature>
<feature type="transmembrane region" description="Helical" evidence="1">
    <location>
        <begin position="274"/>
        <end position="295"/>
    </location>
</feature>
<organism evidence="3 4">
    <name type="scientific">Nocardioides acrostichi</name>
    <dbReference type="NCBI Taxonomy" id="2784339"/>
    <lineage>
        <taxon>Bacteria</taxon>
        <taxon>Bacillati</taxon>
        <taxon>Actinomycetota</taxon>
        <taxon>Actinomycetes</taxon>
        <taxon>Propionibacteriales</taxon>
        <taxon>Nocardioidaceae</taxon>
        <taxon>Nocardioides</taxon>
    </lineage>
</organism>
<dbReference type="GO" id="GO:0016020">
    <property type="term" value="C:membrane"/>
    <property type="evidence" value="ECO:0007669"/>
    <property type="project" value="TreeGrafter"/>
</dbReference>
<dbReference type="PANTHER" id="PTHR23028:SF53">
    <property type="entry name" value="ACYL_TRANSF_3 DOMAIN-CONTAINING PROTEIN"/>
    <property type="match status" value="1"/>
</dbReference>
<evidence type="ECO:0000313" key="3">
    <source>
        <dbReference type="EMBL" id="MBF4162538.1"/>
    </source>
</evidence>
<dbReference type="GO" id="GO:0016747">
    <property type="term" value="F:acyltransferase activity, transferring groups other than amino-acyl groups"/>
    <property type="evidence" value="ECO:0007669"/>
    <property type="project" value="InterPro"/>
</dbReference>
<evidence type="ECO:0000259" key="2">
    <source>
        <dbReference type="Pfam" id="PF01757"/>
    </source>
</evidence>
<dbReference type="Pfam" id="PF01757">
    <property type="entry name" value="Acyl_transf_3"/>
    <property type="match status" value="1"/>
</dbReference>
<feature type="domain" description="Acyltransferase 3" evidence="2">
    <location>
        <begin position="25"/>
        <end position="356"/>
    </location>
</feature>
<feature type="transmembrane region" description="Helical" evidence="1">
    <location>
        <begin position="52"/>
        <end position="69"/>
    </location>
</feature>
<sequence>MTRSEAPPASEAGPVVTTQGRLAVIDLMRAVAVSVVVLMHSGLTFLPGDGGVVLFFVVSGYIITALLIRERQRTHRFDIVRFYRRRVLKLGPPLLVTVVVPSLVYATVRPLDLSALAAQIGFTYNWSEVADPGVTDRILPGSEVVWSLAIEEQFYIGFALLWAALLVLGRWRPALLTIALGVAAASLATRVALLATDPVGGLPHATRGTDGRVEAIALGVAVAVLLANDRPSPLALRARRLGGHDTTLVCAVVLFLAASLLFRGGWVEPAFRPTAQALAAAGLIGWALLPGEGVLRSAVSRIAVSRPAQAVGLGSYSIYLAHYPVVKGVDALLGAGVPDVVVLLLNVGLGMAAGLLVYRLVEVPTMGWRDRRRW</sequence>
<feature type="transmembrane region" description="Helical" evidence="1">
    <location>
        <begin position="307"/>
        <end position="325"/>
    </location>
</feature>
<evidence type="ECO:0000256" key="1">
    <source>
        <dbReference type="SAM" id="Phobius"/>
    </source>
</evidence>